<dbReference type="InterPro" id="IPR050902">
    <property type="entry name" value="ABC_Transporter_SBP"/>
</dbReference>
<dbReference type="EMBL" id="CP117811">
    <property type="protein sequence ID" value="WDE97218.1"/>
    <property type="molecule type" value="Genomic_DNA"/>
</dbReference>
<dbReference type="NCBIfam" id="NF038402">
    <property type="entry name" value="TroA_like"/>
    <property type="match status" value="1"/>
</dbReference>
<keyword evidence="1 2" id="KW-0732">Signal</keyword>
<protein>
    <submittedName>
        <fullName evidence="4">Helical backbone metal receptor</fullName>
    </submittedName>
</protein>
<gene>
    <name evidence="4" type="ORF">PQO03_04525</name>
</gene>
<dbReference type="Proteomes" id="UP001214250">
    <property type="component" value="Chromosome 1"/>
</dbReference>
<dbReference type="InterPro" id="IPR002491">
    <property type="entry name" value="ABC_transptr_periplasmic_BD"/>
</dbReference>
<evidence type="ECO:0000259" key="3">
    <source>
        <dbReference type="PROSITE" id="PS50983"/>
    </source>
</evidence>
<dbReference type="PANTHER" id="PTHR30535">
    <property type="entry name" value="VITAMIN B12-BINDING PROTEIN"/>
    <property type="match status" value="1"/>
</dbReference>
<feature type="chain" id="PRO_5046762324" evidence="2">
    <location>
        <begin position="23"/>
        <end position="283"/>
    </location>
</feature>
<feature type="domain" description="Fe/B12 periplasmic-binding" evidence="3">
    <location>
        <begin position="27"/>
        <end position="282"/>
    </location>
</feature>
<evidence type="ECO:0000313" key="5">
    <source>
        <dbReference type="Proteomes" id="UP001214250"/>
    </source>
</evidence>
<dbReference type="Pfam" id="PF01497">
    <property type="entry name" value="Peripla_BP_2"/>
    <property type="match status" value="1"/>
</dbReference>
<evidence type="ECO:0000256" key="1">
    <source>
        <dbReference type="ARBA" id="ARBA00022729"/>
    </source>
</evidence>
<dbReference type="PROSITE" id="PS50983">
    <property type="entry name" value="FE_B12_PBP"/>
    <property type="match status" value="1"/>
</dbReference>
<evidence type="ECO:0000256" key="2">
    <source>
        <dbReference type="SAM" id="SignalP"/>
    </source>
</evidence>
<sequence length="283" mass="31018">MSLNKILYLFAFTALTCFSQQAEPIQRIISLAPSITDTLYTLGVEHKLVGITSFCPQPKSGRKIVSVGNMNPSLEALLVLKPDLVITLHSDKRTLDNLKKAGVRTLSIRNQSLASIYDSYIKLGGICGVDKAALKLRSQTKEKFAKLATTHQDTQQKTLILISRLSSSPGKIAPWAASNKSFYGEILSGLKGHSAITSDKCFYQLSAEELIQSNPDIIIILGPIALSKKAQDAEIKAWQILSSLSAVRKQEIHFITNAHIMIPGPKIQESMKDFSKVLQQASP</sequence>
<name>A0ABY7VSP3_9BACT</name>
<proteinExistence type="predicted"/>
<reference evidence="4 5" key="1">
    <citation type="submission" date="2023-02" db="EMBL/GenBank/DDBJ databases">
        <title>Genome sequence of Lentisphaera profundi SAORIC-696.</title>
        <authorList>
            <person name="Kim e."/>
            <person name="Cho J.-C."/>
            <person name="Choi A."/>
            <person name="Kang I."/>
        </authorList>
    </citation>
    <scope>NUCLEOTIDE SEQUENCE [LARGE SCALE GENOMIC DNA]</scope>
    <source>
        <strain evidence="4 5">SAORIC-696</strain>
    </source>
</reference>
<accession>A0ABY7VSP3</accession>
<dbReference type="SUPFAM" id="SSF53807">
    <property type="entry name" value="Helical backbone' metal receptor"/>
    <property type="match status" value="1"/>
</dbReference>
<dbReference type="RefSeq" id="WP_274151471.1">
    <property type="nucleotide sequence ID" value="NZ_CP117811.1"/>
</dbReference>
<dbReference type="InterPro" id="IPR054828">
    <property type="entry name" value="Vit_B12_bind_prot"/>
</dbReference>
<dbReference type="Gene3D" id="3.40.50.1980">
    <property type="entry name" value="Nitrogenase molybdenum iron protein domain"/>
    <property type="match status" value="2"/>
</dbReference>
<organism evidence="4 5">
    <name type="scientific">Lentisphaera profundi</name>
    <dbReference type="NCBI Taxonomy" id="1658616"/>
    <lineage>
        <taxon>Bacteria</taxon>
        <taxon>Pseudomonadati</taxon>
        <taxon>Lentisphaerota</taxon>
        <taxon>Lentisphaeria</taxon>
        <taxon>Lentisphaerales</taxon>
        <taxon>Lentisphaeraceae</taxon>
        <taxon>Lentisphaera</taxon>
    </lineage>
</organism>
<keyword evidence="5" id="KW-1185">Reference proteome</keyword>
<keyword evidence="4" id="KW-0675">Receptor</keyword>
<evidence type="ECO:0000313" key="4">
    <source>
        <dbReference type="EMBL" id="WDE97218.1"/>
    </source>
</evidence>
<feature type="signal peptide" evidence="2">
    <location>
        <begin position="1"/>
        <end position="22"/>
    </location>
</feature>
<dbReference type="PANTHER" id="PTHR30535:SF34">
    <property type="entry name" value="MOLYBDATE-BINDING PROTEIN MOLA"/>
    <property type="match status" value="1"/>
</dbReference>